<proteinExistence type="predicted"/>
<keyword evidence="3" id="KW-1185">Reference proteome</keyword>
<name>A0A5J9V4P3_9POAL</name>
<dbReference type="InterPro" id="IPR004314">
    <property type="entry name" value="Neprosin"/>
</dbReference>
<dbReference type="Pfam" id="PF03080">
    <property type="entry name" value="Neprosin"/>
    <property type="match status" value="1"/>
</dbReference>
<dbReference type="EMBL" id="RWGY01000011">
    <property type="protein sequence ID" value="TVU31079.1"/>
    <property type="molecule type" value="Genomic_DNA"/>
</dbReference>
<dbReference type="Gramene" id="TVU31079">
    <property type="protein sequence ID" value="TVU31079"/>
    <property type="gene ID" value="EJB05_22748"/>
</dbReference>
<gene>
    <name evidence="2" type="ORF">EJB05_22748</name>
</gene>
<evidence type="ECO:0000313" key="3">
    <source>
        <dbReference type="Proteomes" id="UP000324897"/>
    </source>
</evidence>
<dbReference type="InterPro" id="IPR053168">
    <property type="entry name" value="Glutamic_endopeptidase"/>
</dbReference>
<dbReference type="Proteomes" id="UP000324897">
    <property type="component" value="Chromosome 1"/>
</dbReference>
<accession>A0A5J9V4P3</accession>
<dbReference type="AlphaFoldDB" id="A0A5J9V4P3"/>
<comment type="caution">
    <text evidence="2">The sequence shown here is derived from an EMBL/GenBank/DDBJ whole genome shotgun (WGS) entry which is preliminary data.</text>
</comment>
<sequence>MEKSPLQTALVICAFVANTIVPGCVASYFSKGKNWTTSSLHGSYPQRPSLKEGSVSVQATENGANDWTFQYATHTWNPDFGGSYYGLQATSDVYGFGLRFTQQSGSEIGIYSIANGKVKSGILVGWHVLPVLYQDSNTHFFTFWTDGQSQCYNTNCSTGFIRTSGSAITPGDTIYPSSRIAGRVQYISLRVFKCND</sequence>
<organism evidence="2 3">
    <name type="scientific">Eragrostis curvula</name>
    <name type="common">weeping love grass</name>
    <dbReference type="NCBI Taxonomy" id="38414"/>
    <lineage>
        <taxon>Eukaryota</taxon>
        <taxon>Viridiplantae</taxon>
        <taxon>Streptophyta</taxon>
        <taxon>Embryophyta</taxon>
        <taxon>Tracheophyta</taxon>
        <taxon>Spermatophyta</taxon>
        <taxon>Magnoliopsida</taxon>
        <taxon>Liliopsida</taxon>
        <taxon>Poales</taxon>
        <taxon>Poaceae</taxon>
        <taxon>PACMAD clade</taxon>
        <taxon>Chloridoideae</taxon>
        <taxon>Eragrostideae</taxon>
        <taxon>Eragrostidinae</taxon>
        <taxon>Eragrostis</taxon>
    </lineage>
</organism>
<dbReference type="PROSITE" id="PS52045">
    <property type="entry name" value="NEPROSIN_PEP_CD"/>
    <property type="match status" value="1"/>
</dbReference>
<dbReference type="PANTHER" id="PTHR31589">
    <property type="entry name" value="PROTEIN, PUTATIVE (DUF239)-RELATED-RELATED"/>
    <property type="match status" value="1"/>
</dbReference>
<reference evidence="2 3" key="1">
    <citation type="journal article" date="2019" name="Sci. Rep.">
        <title>A high-quality genome of Eragrostis curvula grass provides insights into Poaceae evolution and supports new strategies to enhance forage quality.</title>
        <authorList>
            <person name="Carballo J."/>
            <person name="Santos B.A.C.M."/>
            <person name="Zappacosta D."/>
            <person name="Garbus I."/>
            <person name="Selva J.P."/>
            <person name="Gallo C.A."/>
            <person name="Diaz A."/>
            <person name="Albertini E."/>
            <person name="Caccamo M."/>
            <person name="Echenique V."/>
        </authorList>
    </citation>
    <scope>NUCLEOTIDE SEQUENCE [LARGE SCALE GENOMIC DNA]</scope>
    <source>
        <strain evidence="3">cv. Victoria</strain>
        <tissue evidence="2">Leaf</tissue>
    </source>
</reference>
<evidence type="ECO:0000259" key="1">
    <source>
        <dbReference type="PROSITE" id="PS52045"/>
    </source>
</evidence>
<protein>
    <recommendedName>
        <fullName evidence="1">Neprosin PEP catalytic domain-containing protein</fullName>
    </recommendedName>
</protein>
<evidence type="ECO:0000313" key="2">
    <source>
        <dbReference type="EMBL" id="TVU31079.1"/>
    </source>
</evidence>
<dbReference type="PANTHER" id="PTHR31589:SF24">
    <property type="entry name" value="OS07G0205500 PROTEIN"/>
    <property type="match status" value="1"/>
</dbReference>
<dbReference type="OrthoDB" id="677500at2759"/>
<feature type="domain" description="Neprosin PEP catalytic" evidence="1">
    <location>
        <begin position="62"/>
        <end position="196"/>
    </location>
</feature>